<keyword evidence="4 8" id="KW-0472">Membrane</keyword>
<dbReference type="PANTHER" id="PTHR32089">
    <property type="entry name" value="METHYL-ACCEPTING CHEMOTAXIS PROTEIN MCPB"/>
    <property type="match status" value="1"/>
</dbReference>
<dbReference type="EMBL" id="JACBGI020000001">
    <property type="protein sequence ID" value="MBF6056732.1"/>
    <property type="molecule type" value="Genomic_DNA"/>
</dbReference>
<proteinExistence type="inferred from homology"/>
<evidence type="ECO:0000256" key="8">
    <source>
        <dbReference type="SAM" id="Phobius"/>
    </source>
</evidence>
<dbReference type="Proteomes" id="UP001193680">
    <property type="component" value="Unassembled WGS sequence"/>
</dbReference>
<feature type="transmembrane region" description="Helical" evidence="8">
    <location>
        <begin position="16"/>
        <end position="38"/>
    </location>
</feature>
<evidence type="ECO:0000256" key="3">
    <source>
        <dbReference type="ARBA" id="ARBA00022989"/>
    </source>
</evidence>
<organism evidence="11 12">
    <name type="scientific">Thiomicrorhabdus heinhorstiae</name>
    <dbReference type="NCBI Taxonomy" id="2748010"/>
    <lineage>
        <taxon>Bacteria</taxon>
        <taxon>Pseudomonadati</taxon>
        <taxon>Pseudomonadota</taxon>
        <taxon>Gammaproteobacteria</taxon>
        <taxon>Thiotrichales</taxon>
        <taxon>Piscirickettsiaceae</taxon>
        <taxon>Thiomicrorhabdus</taxon>
    </lineage>
</organism>
<dbReference type="SMART" id="SM00283">
    <property type="entry name" value="MA"/>
    <property type="match status" value="1"/>
</dbReference>
<comment type="similarity">
    <text evidence="6">Belongs to the methyl-accepting chemotaxis (MCP) protein family.</text>
</comment>
<feature type="domain" description="Methyl-accepting transducer" evidence="9">
    <location>
        <begin position="126"/>
        <end position="362"/>
    </location>
</feature>
<dbReference type="CDD" id="cd06225">
    <property type="entry name" value="HAMP"/>
    <property type="match status" value="1"/>
</dbReference>
<protein>
    <submittedName>
        <fullName evidence="11">Methyl-accepting chemotaxis protein</fullName>
    </submittedName>
</protein>
<evidence type="ECO:0000256" key="6">
    <source>
        <dbReference type="ARBA" id="ARBA00029447"/>
    </source>
</evidence>
<dbReference type="RefSeq" id="WP_194947104.1">
    <property type="nucleotide sequence ID" value="NZ_JACBGI020000001.1"/>
</dbReference>
<evidence type="ECO:0000256" key="2">
    <source>
        <dbReference type="ARBA" id="ARBA00022692"/>
    </source>
</evidence>
<reference evidence="11 12" key="1">
    <citation type="submission" date="2020-06" db="EMBL/GenBank/DDBJ databases">
        <authorList>
            <person name="Scott K."/>
        </authorList>
    </citation>
    <scope>NUCLEOTIDE SEQUENCE [LARGE SCALE GENOMIC DNA]</scope>
    <source>
        <strain evidence="11 12">HH1</strain>
    </source>
</reference>
<dbReference type="PROSITE" id="PS50111">
    <property type="entry name" value="CHEMOTAXIS_TRANSDUC_2"/>
    <property type="match status" value="1"/>
</dbReference>
<dbReference type="PANTHER" id="PTHR32089:SF119">
    <property type="entry name" value="METHYL-ACCEPTING CHEMOTAXIS PROTEIN CTPL"/>
    <property type="match status" value="1"/>
</dbReference>
<comment type="caution">
    <text evidence="11">The sequence shown here is derived from an EMBL/GenBank/DDBJ whole genome shotgun (WGS) entry which is preliminary data.</text>
</comment>
<keyword evidence="3 8" id="KW-1133">Transmembrane helix</keyword>
<evidence type="ECO:0000256" key="1">
    <source>
        <dbReference type="ARBA" id="ARBA00004141"/>
    </source>
</evidence>
<sequence>MVSFDFSKPSILRNMFLTYTGAGLLMGSVFPLFASLFVNFKEGMLLWFVIGCIFAGISIGIFNYWLLKERLLKRLMRIGEVANAISKNDISLKCTLESHDFIGDMAKSFNLMAANLREMVNQIKQVTDELNEASGGMMSISKNTHDGVNAQKAGTEKVAASINNMSDIAIEMSRNTLAATEAAKQAEEATDAGTEVVNQTISSIQALAEEVEQTSTVIKNLKADSENVTSVLSVIKDISEQTNLLALNAAIEAARAGEHGRGFAVVADEVRVLAGKTQESAVQIESIIAQLQTVADEAVTVMHNGQKQALQSVQQANNAGDALAVIAEAVKTITQKNLQTEKSADMQKQQSEQVKANMQEIQKVSYDVAFGADHTADACQKVTAHAAELQKLIQQFKTKTA</sequence>
<evidence type="ECO:0000256" key="7">
    <source>
        <dbReference type="PROSITE-ProRule" id="PRU00284"/>
    </source>
</evidence>
<dbReference type="InterPro" id="IPR003660">
    <property type="entry name" value="HAMP_dom"/>
</dbReference>
<evidence type="ECO:0000313" key="12">
    <source>
        <dbReference type="Proteomes" id="UP001193680"/>
    </source>
</evidence>
<keyword evidence="2 8" id="KW-0812">Transmembrane</keyword>
<dbReference type="Gene3D" id="1.10.287.950">
    <property type="entry name" value="Methyl-accepting chemotaxis protein"/>
    <property type="match status" value="1"/>
</dbReference>
<evidence type="ECO:0000313" key="11">
    <source>
        <dbReference type="EMBL" id="MBF6056732.1"/>
    </source>
</evidence>
<dbReference type="InterPro" id="IPR004089">
    <property type="entry name" value="MCPsignal_dom"/>
</dbReference>
<dbReference type="PROSITE" id="PS50885">
    <property type="entry name" value="HAMP"/>
    <property type="match status" value="1"/>
</dbReference>
<accession>A0ABS0BXD4</accession>
<evidence type="ECO:0000256" key="4">
    <source>
        <dbReference type="ARBA" id="ARBA00023136"/>
    </source>
</evidence>
<keyword evidence="12" id="KW-1185">Reference proteome</keyword>
<dbReference type="Pfam" id="PF00015">
    <property type="entry name" value="MCPsignal"/>
    <property type="match status" value="1"/>
</dbReference>
<keyword evidence="5 7" id="KW-0807">Transducer</keyword>
<evidence type="ECO:0000259" key="10">
    <source>
        <dbReference type="PROSITE" id="PS50885"/>
    </source>
</evidence>
<comment type="subcellular location">
    <subcellularLocation>
        <location evidence="1">Membrane</location>
        <topology evidence="1">Multi-pass membrane protein</topology>
    </subcellularLocation>
</comment>
<feature type="transmembrane region" description="Helical" evidence="8">
    <location>
        <begin position="44"/>
        <end position="67"/>
    </location>
</feature>
<feature type="domain" description="HAMP" evidence="10">
    <location>
        <begin position="69"/>
        <end position="121"/>
    </location>
</feature>
<evidence type="ECO:0000256" key="5">
    <source>
        <dbReference type="ARBA" id="ARBA00023224"/>
    </source>
</evidence>
<gene>
    <name evidence="11" type="ORF">H8792_000075</name>
</gene>
<evidence type="ECO:0000259" key="9">
    <source>
        <dbReference type="PROSITE" id="PS50111"/>
    </source>
</evidence>
<dbReference type="SUPFAM" id="SSF58104">
    <property type="entry name" value="Methyl-accepting chemotaxis protein (MCP) signaling domain"/>
    <property type="match status" value="1"/>
</dbReference>
<name>A0ABS0BXD4_9GAMM</name>
<reference evidence="11 12" key="2">
    <citation type="submission" date="2020-11" db="EMBL/GenBank/DDBJ databases">
        <title>Sulfur oxidizing isolate from Hospital Hole Sinkhole.</title>
        <authorList>
            <person name="Scott K.M."/>
        </authorList>
    </citation>
    <scope>NUCLEOTIDE SEQUENCE [LARGE SCALE GENOMIC DNA]</scope>
    <source>
        <strain evidence="11 12">HH1</strain>
    </source>
</reference>
<dbReference type="SMART" id="SM00304">
    <property type="entry name" value="HAMP"/>
    <property type="match status" value="1"/>
</dbReference>